<dbReference type="GO" id="GO:0016616">
    <property type="term" value="F:oxidoreductase activity, acting on the CH-OH group of donors, NAD or NADP as acceptor"/>
    <property type="evidence" value="ECO:0007669"/>
    <property type="project" value="UniProtKB-ARBA"/>
</dbReference>
<dbReference type="EMBL" id="CWKH01000001">
    <property type="protein sequence ID" value="CRZ15159.1"/>
    <property type="molecule type" value="Genomic_DNA"/>
</dbReference>
<dbReference type="Gene3D" id="3.20.20.100">
    <property type="entry name" value="NADP-dependent oxidoreductase domain"/>
    <property type="match status" value="1"/>
</dbReference>
<dbReference type="Pfam" id="PF00248">
    <property type="entry name" value="Aldo_ket_red"/>
    <property type="match status" value="1"/>
</dbReference>
<feature type="domain" description="NADP-dependent oxidoreductase" evidence="7">
    <location>
        <begin position="28"/>
        <end position="266"/>
    </location>
</feature>
<organism evidence="8 9">
    <name type="scientific">Mycolicibacterium neworleansense</name>
    <dbReference type="NCBI Taxonomy" id="146018"/>
    <lineage>
        <taxon>Bacteria</taxon>
        <taxon>Bacillati</taxon>
        <taxon>Actinomycetota</taxon>
        <taxon>Actinomycetes</taxon>
        <taxon>Mycobacteriales</taxon>
        <taxon>Mycobacteriaceae</taxon>
        <taxon>Mycolicibacterium</taxon>
    </lineage>
</organism>
<evidence type="ECO:0000313" key="9">
    <source>
        <dbReference type="Proteomes" id="UP000199147"/>
    </source>
</evidence>
<gene>
    <name evidence="8" type="ORF">BN2156_02017</name>
</gene>
<keyword evidence="3" id="KW-0560">Oxidoreductase</keyword>
<evidence type="ECO:0000256" key="1">
    <source>
        <dbReference type="ARBA" id="ARBA00007905"/>
    </source>
</evidence>
<dbReference type="AlphaFoldDB" id="A0A0H5S268"/>
<evidence type="ECO:0000256" key="2">
    <source>
        <dbReference type="ARBA" id="ARBA00022857"/>
    </source>
</evidence>
<dbReference type="SUPFAM" id="SSF51430">
    <property type="entry name" value="NAD(P)-linked oxidoreductase"/>
    <property type="match status" value="1"/>
</dbReference>
<dbReference type="InterPro" id="IPR023210">
    <property type="entry name" value="NADP_OxRdtase_dom"/>
</dbReference>
<protein>
    <submittedName>
        <fullName evidence="8">Morphine 6-dehydrogenase</fullName>
    </submittedName>
</protein>
<evidence type="ECO:0000259" key="7">
    <source>
        <dbReference type="Pfam" id="PF00248"/>
    </source>
</evidence>
<dbReference type="OrthoDB" id="9804790at2"/>
<evidence type="ECO:0000256" key="3">
    <source>
        <dbReference type="ARBA" id="ARBA00023002"/>
    </source>
</evidence>
<feature type="site" description="Lowers pKa of active site Tyr" evidence="6">
    <location>
        <position position="81"/>
    </location>
</feature>
<dbReference type="InterPro" id="IPR036812">
    <property type="entry name" value="NAD(P)_OxRdtase_dom_sf"/>
</dbReference>
<keyword evidence="2" id="KW-0521">NADP</keyword>
<dbReference type="Proteomes" id="UP000199147">
    <property type="component" value="Unassembled WGS sequence"/>
</dbReference>
<evidence type="ECO:0000256" key="5">
    <source>
        <dbReference type="PIRSR" id="PIRSR000097-2"/>
    </source>
</evidence>
<dbReference type="STRING" id="146018.BN2156_02017"/>
<evidence type="ECO:0000256" key="6">
    <source>
        <dbReference type="PIRSR" id="PIRSR000097-3"/>
    </source>
</evidence>
<accession>A0A0H5S268</accession>
<dbReference type="PANTHER" id="PTHR43827:SF3">
    <property type="entry name" value="NADP-DEPENDENT OXIDOREDUCTASE DOMAIN-CONTAINING PROTEIN"/>
    <property type="match status" value="1"/>
</dbReference>
<reference evidence="9" key="1">
    <citation type="submission" date="2015-07" db="EMBL/GenBank/DDBJ databases">
        <authorList>
            <person name="Urmite Genomes"/>
        </authorList>
    </citation>
    <scope>NUCLEOTIDE SEQUENCE [LARGE SCALE GENOMIC DNA]</scope>
    <source>
        <strain evidence="9">type strain: ATCC 49404</strain>
    </source>
</reference>
<proteinExistence type="inferred from homology"/>
<dbReference type="PRINTS" id="PR00069">
    <property type="entry name" value="ALDKETRDTASE"/>
</dbReference>
<sequence length="280" mass="29796">MTSSDGNAIPTVTLNDDRTMPVVGFGVGGLSDSEAERVVSAALEAGHRLIDTAAAYGNEAGVGRAIAASGIPREQISVTTKLAVTDHGFQSSQNAGRASLERLGLDYVDLYLIHWPGTDTGKYVDSWGGLMALKQEGLARSTGVSNFSPDNLSTIVELTFTTPAVNQIELHPLLNQSAWRAANARYNVATEAYSPLGVGNLLDNPAVTAIAEAHGRTPAQVLIRWSIQLGNIVISRSTNPERIASNLEVFGFELTDEQMDSLNDLDDGTRFRPDPANFAG</sequence>
<name>A0A0H5S268_9MYCO</name>
<keyword evidence="9" id="KW-1185">Reference proteome</keyword>
<comment type="similarity">
    <text evidence="1">Belongs to the aldo/keto reductase family.</text>
</comment>
<feature type="binding site" evidence="5">
    <location>
        <position position="114"/>
    </location>
    <ligand>
        <name>substrate</name>
    </ligand>
</feature>
<evidence type="ECO:0000256" key="4">
    <source>
        <dbReference type="PIRSR" id="PIRSR000097-1"/>
    </source>
</evidence>
<evidence type="ECO:0000313" key="8">
    <source>
        <dbReference type="EMBL" id="CRZ15159.1"/>
    </source>
</evidence>
<dbReference type="PIRSF" id="PIRSF000097">
    <property type="entry name" value="AKR"/>
    <property type="match status" value="1"/>
</dbReference>
<feature type="active site" description="Proton donor" evidence="4">
    <location>
        <position position="56"/>
    </location>
</feature>
<dbReference type="FunFam" id="3.20.20.100:FF:000015">
    <property type="entry name" value="Oxidoreductase, aldo/keto reductase family"/>
    <property type="match status" value="1"/>
</dbReference>
<dbReference type="PANTHER" id="PTHR43827">
    <property type="entry name" value="2,5-DIKETO-D-GLUCONIC ACID REDUCTASE"/>
    <property type="match status" value="1"/>
</dbReference>
<dbReference type="RefSeq" id="WP_090512983.1">
    <property type="nucleotide sequence ID" value="NZ_CWKH01000001.1"/>
</dbReference>
<dbReference type="InterPro" id="IPR020471">
    <property type="entry name" value="AKR"/>
</dbReference>